<reference evidence="4" key="1">
    <citation type="submission" date="2020-11" db="EMBL/GenBank/DDBJ databases">
        <title>Isolation and identification of active actinomycetes.</title>
        <authorList>
            <person name="Sun X."/>
        </authorList>
    </citation>
    <scope>NUCLEOTIDE SEQUENCE</scope>
    <source>
        <strain evidence="4">NEAU-A11</strain>
    </source>
</reference>
<comment type="caution">
    <text evidence="4">The sequence shown here is derived from an EMBL/GenBank/DDBJ whole genome shotgun (WGS) entry which is preliminary data.</text>
</comment>
<evidence type="ECO:0000256" key="3">
    <source>
        <dbReference type="SAM" id="SignalP"/>
    </source>
</evidence>
<sequence>MNLSKSPLRRVAGMAAGAVLGLAGIAVAASPAYATDAVIGKSVDCDKATGEWVVDWTVKGNAPEGVNKFRFTEVKSEIGFPVEPTTLAEYTVTEDFKHPTNEDIKARQRIAGDKNLARLAVKVEFDNKHAVDASNTVNFEGKCEKKTEPSTPSSSSPAPEPSTPGSASPTPSETPGLPDDVPGEPEAIFEVTCDTMTVGFDNPADGFPLDLRYETSKGEVREVTVAPGESKSETFSATEGFSIDLTISVTAEGETFSETVNLAYPQPADCEDGEGGGLPVTGAAAGGIAGGAAALLAAGGVLFFLARRRKVKFTA</sequence>
<dbReference type="RefSeq" id="WP_196413806.1">
    <property type="nucleotide sequence ID" value="NZ_JADQTO010000004.1"/>
</dbReference>
<name>A0A931C298_9ACTN</name>
<evidence type="ECO:0000313" key="5">
    <source>
        <dbReference type="Proteomes" id="UP000598146"/>
    </source>
</evidence>
<evidence type="ECO:0000256" key="2">
    <source>
        <dbReference type="SAM" id="Phobius"/>
    </source>
</evidence>
<feature type="signal peptide" evidence="3">
    <location>
        <begin position="1"/>
        <end position="28"/>
    </location>
</feature>
<dbReference type="EMBL" id="JADQTO010000004">
    <property type="protein sequence ID" value="MBG0562029.1"/>
    <property type="molecule type" value="Genomic_DNA"/>
</dbReference>
<keyword evidence="5" id="KW-1185">Reference proteome</keyword>
<evidence type="ECO:0000313" key="4">
    <source>
        <dbReference type="EMBL" id="MBG0562029.1"/>
    </source>
</evidence>
<dbReference type="AlphaFoldDB" id="A0A931C298"/>
<feature type="chain" id="PRO_5037106137" evidence="3">
    <location>
        <begin position="29"/>
        <end position="315"/>
    </location>
</feature>
<protein>
    <submittedName>
        <fullName evidence="4">Uncharacterized protein</fullName>
    </submittedName>
</protein>
<dbReference type="Proteomes" id="UP000598146">
    <property type="component" value="Unassembled WGS sequence"/>
</dbReference>
<feature type="region of interest" description="Disordered" evidence="1">
    <location>
        <begin position="140"/>
        <end position="185"/>
    </location>
</feature>
<keyword evidence="2" id="KW-0472">Membrane</keyword>
<evidence type="ECO:0000256" key="1">
    <source>
        <dbReference type="SAM" id="MobiDB-lite"/>
    </source>
</evidence>
<keyword evidence="3" id="KW-0732">Signal</keyword>
<keyword evidence="2" id="KW-1133">Transmembrane helix</keyword>
<feature type="compositionally biased region" description="Low complexity" evidence="1">
    <location>
        <begin position="149"/>
        <end position="176"/>
    </location>
</feature>
<gene>
    <name evidence="4" type="ORF">I4J89_11200</name>
</gene>
<accession>A0A931C298</accession>
<organism evidence="4 5">
    <name type="scientific">Actinoplanes aureus</name>
    <dbReference type="NCBI Taxonomy" id="2792083"/>
    <lineage>
        <taxon>Bacteria</taxon>
        <taxon>Bacillati</taxon>
        <taxon>Actinomycetota</taxon>
        <taxon>Actinomycetes</taxon>
        <taxon>Micromonosporales</taxon>
        <taxon>Micromonosporaceae</taxon>
        <taxon>Actinoplanes</taxon>
    </lineage>
</organism>
<keyword evidence="2" id="KW-0812">Transmembrane</keyword>
<proteinExistence type="predicted"/>
<feature type="transmembrane region" description="Helical" evidence="2">
    <location>
        <begin position="284"/>
        <end position="306"/>
    </location>
</feature>